<dbReference type="InterPro" id="IPR015856">
    <property type="entry name" value="ABC_transpr_CbiO/EcfA_su"/>
</dbReference>
<evidence type="ECO:0000256" key="3">
    <source>
        <dbReference type="ARBA" id="ARBA00022741"/>
    </source>
</evidence>
<comment type="similarity">
    <text evidence="1">Belongs to the ABC transporter superfamily.</text>
</comment>
<dbReference type="OrthoDB" id="9782163at2"/>
<dbReference type="GO" id="GO:0042626">
    <property type="term" value="F:ATPase-coupled transmembrane transporter activity"/>
    <property type="evidence" value="ECO:0007669"/>
    <property type="project" value="TreeGrafter"/>
</dbReference>
<dbReference type="KEGG" id="dti:Desti_5290"/>
<dbReference type="PROSITE" id="PS00211">
    <property type="entry name" value="ABC_TRANSPORTER_1"/>
    <property type="match status" value="1"/>
</dbReference>
<keyword evidence="7" id="KW-1185">Reference proteome</keyword>
<evidence type="ECO:0000256" key="4">
    <source>
        <dbReference type="ARBA" id="ARBA00022840"/>
    </source>
</evidence>
<dbReference type="HOGENOM" id="CLU_000604_1_22_7"/>
<dbReference type="InterPro" id="IPR017871">
    <property type="entry name" value="ABC_transporter-like_CS"/>
</dbReference>
<evidence type="ECO:0000313" key="6">
    <source>
        <dbReference type="EMBL" id="AFM27880.1"/>
    </source>
</evidence>
<dbReference type="InterPro" id="IPR003439">
    <property type="entry name" value="ABC_transporter-like_ATP-bd"/>
</dbReference>
<dbReference type="eggNOG" id="COG1122">
    <property type="taxonomic scope" value="Bacteria"/>
</dbReference>
<protein>
    <submittedName>
        <fullName evidence="6">ABC-type cobalt transport system, ATPase component</fullName>
    </submittedName>
</protein>
<dbReference type="CDD" id="cd03225">
    <property type="entry name" value="ABC_cobalt_CbiO_domain1"/>
    <property type="match status" value="1"/>
</dbReference>
<dbReference type="PATRIC" id="fig|706587.4.peg.5959"/>
<dbReference type="PANTHER" id="PTHR43553:SF24">
    <property type="entry name" value="ENERGY-COUPLING FACTOR TRANSPORTER ATP-BINDING PROTEIN ECFA1"/>
    <property type="match status" value="1"/>
</dbReference>
<dbReference type="PROSITE" id="PS50893">
    <property type="entry name" value="ABC_TRANSPORTER_2"/>
    <property type="match status" value="1"/>
</dbReference>
<name>I4CE89_DESTA</name>
<keyword evidence="2" id="KW-0813">Transport</keyword>
<dbReference type="Pfam" id="PF00005">
    <property type="entry name" value="ABC_tran"/>
    <property type="match status" value="1"/>
</dbReference>
<proteinExistence type="inferred from homology"/>
<dbReference type="InterPro" id="IPR003593">
    <property type="entry name" value="AAA+_ATPase"/>
</dbReference>
<dbReference type="SUPFAM" id="SSF52540">
    <property type="entry name" value="P-loop containing nucleoside triphosphate hydrolases"/>
    <property type="match status" value="1"/>
</dbReference>
<sequence length="264" mass="28880">MILIDSVSFSYPNSSGPAVNKLFLKIAEKSRVLISGPGGSGKTTFCKLLKGLIRPSCGHVVFNSPICFAAVAYLSGDPYDSFVGASVEEDIVFGMENQGVAREEMAKRLHLALESTGLQGMEDRLVHTLSGGEQQKLALAGALAAGARILILDEALNMLDRPLRTQIRSLLQKLQEDPGLTIIEVTHDLEIATGADKIVFFSGGSIIFDGSYSDFSSFASGRTWREWSDNLELLKQELYIRDIHVQDCTSNSRLSECFTRVEKK</sequence>
<dbReference type="EMBL" id="CP003360">
    <property type="protein sequence ID" value="AFM27880.1"/>
    <property type="molecule type" value="Genomic_DNA"/>
</dbReference>
<gene>
    <name evidence="6" type="ordered locus">Desti_5290</name>
</gene>
<keyword evidence="3" id="KW-0547">Nucleotide-binding</keyword>
<evidence type="ECO:0000313" key="7">
    <source>
        <dbReference type="Proteomes" id="UP000006055"/>
    </source>
</evidence>
<dbReference type="PANTHER" id="PTHR43553">
    <property type="entry name" value="HEAVY METAL TRANSPORTER"/>
    <property type="match status" value="1"/>
</dbReference>
<dbReference type="AlphaFoldDB" id="I4CE89"/>
<reference evidence="7" key="1">
    <citation type="submission" date="2012-06" db="EMBL/GenBank/DDBJ databases">
        <title>Complete sequence of chromosome of Desulfomonile tiedjei DSM 6799.</title>
        <authorList>
            <person name="Lucas S."/>
            <person name="Copeland A."/>
            <person name="Lapidus A."/>
            <person name="Glavina del Rio T."/>
            <person name="Dalin E."/>
            <person name="Tice H."/>
            <person name="Bruce D."/>
            <person name="Goodwin L."/>
            <person name="Pitluck S."/>
            <person name="Peters L."/>
            <person name="Ovchinnikova G."/>
            <person name="Zeytun A."/>
            <person name="Lu M."/>
            <person name="Kyrpides N."/>
            <person name="Mavromatis K."/>
            <person name="Ivanova N."/>
            <person name="Brettin T."/>
            <person name="Detter J.C."/>
            <person name="Han C."/>
            <person name="Larimer F."/>
            <person name="Land M."/>
            <person name="Hauser L."/>
            <person name="Markowitz V."/>
            <person name="Cheng J.-F."/>
            <person name="Hugenholtz P."/>
            <person name="Woyke T."/>
            <person name="Wu D."/>
            <person name="Spring S."/>
            <person name="Schroeder M."/>
            <person name="Brambilla E."/>
            <person name="Klenk H.-P."/>
            <person name="Eisen J.A."/>
        </authorList>
    </citation>
    <scope>NUCLEOTIDE SEQUENCE [LARGE SCALE GENOMIC DNA]</scope>
    <source>
        <strain evidence="7">ATCC 49306 / DSM 6799 / DCB-1</strain>
    </source>
</reference>
<feature type="domain" description="ABC transporter" evidence="5">
    <location>
        <begin position="2"/>
        <end position="228"/>
    </location>
</feature>
<evidence type="ECO:0000256" key="2">
    <source>
        <dbReference type="ARBA" id="ARBA00022448"/>
    </source>
</evidence>
<evidence type="ECO:0000259" key="5">
    <source>
        <dbReference type="PROSITE" id="PS50893"/>
    </source>
</evidence>
<keyword evidence="4" id="KW-0067">ATP-binding</keyword>
<dbReference type="RefSeq" id="WP_014812979.1">
    <property type="nucleotide sequence ID" value="NC_018025.1"/>
</dbReference>
<dbReference type="GO" id="GO:0016887">
    <property type="term" value="F:ATP hydrolysis activity"/>
    <property type="evidence" value="ECO:0007669"/>
    <property type="project" value="InterPro"/>
</dbReference>
<dbReference type="STRING" id="706587.Desti_5290"/>
<dbReference type="GO" id="GO:0005524">
    <property type="term" value="F:ATP binding"/>
    <property type="evidence" value="ECO:0007669"/>
    <property type="project" value="UniProtKB-KW"/>
</dbReference>
<organism evidence="6 7">
    <name type="scientific">Desulfomonile tiedjei (strain ATCC 49306 / DSM 6799 / DCB-1)</name>
    <dbReference type="NCBI Taxonomy" id="706587"/>
    <lineage>
        <taxon>Bacteria</taxon>
        <taxon>Pseudomonadati</taxon>
        <taxon>Thermodesulfobacteriota</taxon>
        <taxon>Desulfomonilia</taxon>
        <taxon>Desulfomonilales</taxon>
        <taxon>Desulfomonilaceae</taxon>
        <taxon>Desulfomonile</taxon>
    </lineage>
</organism>
<dbReference type="Gene3D" id="3.40.50.300">
    <property type="entry name" value="P-loop containing nucleotide triphosphate hydrolases"/>
    <property type="match status" value="1"/>
</dbReference>
<evidence type="ECO:0000256" key="1">
    <source>
        <dbReference type="ARBA" id="ARBA00005417"/>
    </source>
</evidence>
<dbReference type="GO" id="GO:0043190">
    <property type="term" value="C:ATP-binding cassette (ABC) transporter complex"/>
    <property type="evidence" value="ECO:0007669"/>
    <property type="project" value="TreeGrafter"/>
</dbReference>
<dbReference type="SMART" id="SM00382">
    <property type="entry name" value="AAA"/>
    <property type="match status" value="1"/>
</dbReference>
<dbReference type="InterPro" id="IPR050095">
    <property type="entry name" value="ECF_ABC_transporter_ATP-bd"/>
</dbReference>
<accession>I4CE89</accession>
<dbReference type="Proteomes" id="UP000006055">
    <property type="component" value="Chromosome"/>
</dbReference>
<dbReference type="InterPro" id="IPR027417">
    <property type="entry name" value="P-loop_NTPase"/>
</dbReference>